<evidence type="ECO:0000256" key="8">
    <source>
        <dbReference type="ARBA" id="ARBA00023014"/>
    </source>
</evidence>
<dbReference type="PANTHER" id="PTHR43498">
    <property type="entry name" value="FERREDOXIN:COB-COM HETERODISULFIDE REDUCTASE SUBUNIT A"/>
    <property type="match status" value="1"/>
</dbReference>
<dbReference type="EC" id="1.8.98.1" evidence="10"/>
<dbReference type="InterPro" id="IPR017900">
    <property type="entry name" value="4Fe4S_Fe_S_CS"/>
</dbReference>
<accession>Q3AQ86</accession>
<dbReference type="OrthoDB" id="9758544at2"/>
<dbReference type="InterPro" id="IPR039650">
    <property type="entry name" value="HdrA-like"/>
</dbReference>
<dbReference type="PROSITE" id="PS00198">
    <property type="entry name" value="4FE4S_FER_1"/>
    <property type="match status" value="1"/>
</dbReference>
<gene>
    <name evidence="10" type="ordered locus">Cag_1584</name>
</gene>
<dbReference type="SUPFAM" id="SSF54862">
    <property type="entry name" value="4Fe-4S ferredoxins"/>
    <property type="match status" value="1"/>
</dbReference>
<keyword evidence="8" id="KW-0411">Iron-sulfur</keyword>
<evidence type="ECO:0000256" key="1">
    <source>
        <dbReference type="ARBA" id="ARBA00001974"/>
    </source>
</evidence>
<dbReference type="EMBL" id="CP000108">
    <property type="protein sequence ID" value="ABB28839.1"/>
    <property type="molecule type" value="Genomic_DNA"/>
</dbReference>
<dbReference type="AlphaFoldDB" id="Q3AQ86"/>
<dbReference type="Pfam" id="PF00037">
    <property type="entry name" value="Fer4"/>
    <property type="match status" value="1"/>
</dbReference>
<feature type="domain" description="4Fe-4S ferredoxin-type" evidence="9">
    <location>
        <begin position="96"/>
        <end position="126"/>
    </location>
</feature>
<dbReference type="HOGENOM" id="CLU_020302_1_0_10"/>
<dbReference type="GO" id="GO:0046872">
    <property type="term" value="F:metal ion binding"/>
    <property type="evidence" value="ECO:0007669"/>
    <property type="project" value="UniProtKB-KW"/>
</dbReference>
<sequence length="412" mass="44941">MSVETIVIVGGGISGITTAVEAAEVGYNVILVEKNAYLGGRVAQLNKYFPKLCPPYCGLEMNFRRIKLNPKITVYTLTEVENVSGKEGDYSIKLKVNPRYVNEKCTACNACAEVCPAERSNDFNFGMNKSKAIYLPHELAYPTKYVIDRKACAQSCDKCVKACVYNAIDLTMKPETVEVKAGSIVYATGWNPYDATKMQNLGFGRVKNVITNMMMERLAAPNGPTGGKIVRPSDGREVKKVVFVQCAGSRDQNHLNYCSAICCMASLKQATYIRDRYPDADIMIAYIDLRTPGKYEAFLNKVENDKRIRLVKGKVAQIEEDRATGNVILTSEDVEGGGKSTYEADMVVLATGMAPSVSDHPMLAFEQNGFIQGGKAAGIYSTGVAKRPSDVTTSLQDATGVALKSIQSLVRS</sequence>
<keyword evidence="4" id="KW-0479">Metal-binding</keyword>
<keyword evidence="5" id="KW-0274">FAD</keyword>
<dbReference type="InterPro" id="IPR017896">
    <property type="entry name" value="4Fe4S_Fe-S-bd"/>
</dbReference>
<dbReference type="InterPro" id="IPR036188">
    <property type="entry name" value="FAD/NAD-bd_sf"/>
</dbReference>
<dbReference type="Gene3D" id="3.30.70.3270">
    <property type="match status" value="1"/>
</dbReference>
<protein>
    <submittedName>
        <fullName evidence="10">Putative adenylylsulfate reductase-associated electron transfer protein QmoA</fullName>
        <ecNumber evidence="10">1.8.98.1</ecNumber>
    </submittedName>
</protein>
<keyword evidence="6 10" id="KW-0560">Oxidoreductase</keyword>
<evidence type="ECO:0000256" key="7">
    <source>
        <dbReference type="ARBA" id="ARBA00023004"/>
    </source>
</evidence>
<evidence type="ECO:0000256" key="3">
    <source>
        <dbReference type="ARBA" id="ARBA00022485"/>
    </source>
</evidence>
<dbReference type="SUPFAM" id="SSF51971">
    <property type="entry name" value="Nucleotide-binding domain"/>
    <property type="match status" value="1"/>
</dbReference>
<evidence type="ECO:0000313" key="10">
    <source>
        <dbReference type="EMBL" id="ABB28839.1"/>
    </source>
</evidence>
<dbReference type="GO" id="GO:0051539">
    <property type="term" value="F:4 iron, 4 sulfur cluster binding"/>
    <property type="evidence" value="ECO:0007669"/>
    <property type="project" value="UniProtKB-KW"/>
</dbReference>
<dbReference type="KEGG" id="cch:Cag_1584"/>
<reference evidence="10" key="1">
    <citation type="submission" date="2005-08" db="EMBL/GenBank/DDBJ databases">
        <title>Complete sequence of Chlorobium chlorochromatii CaD3.</title>
        <authorList>
            <person name="Copeland A."/>
            <person name="Lucas S."/>
            <person name="Lapidus A."/>
            <person name="Barry K."/>
            <person name="Detter J.C."/>
            <person name="Glavina T."/>
            <person name="Hammon N."/>
            <person name="Israni S."/>
            <person name="Pitluck S."/>
            <person name="Bryant D."/>
            <person name="Schmutz J."/>
            <person name="Larimer F."/>
            <person name="Land M."/>
            <person name="Kyrpides N."/>
            <person name="Ivanova N."/>
            <person name="Richardson P."/>
        </authorList>
    </citation>
    <scope>NUCLEOTIDE SEQUENCE [LARGE SCALE GENOMIC DNA]</scope>
    <source>
        <strain evidence="10">CaD3</strain>
    </source>
</reference>
<keyword evidence="3" id="KW-0004">4Fe-4S</keyword>
<evidence type="ECO:0000256" key="4">
    <source>
        <dbReference type="ARBA" id="ARBA00022723"/>
    </source>
</evidence>
<dbReference type="Gene3D" id="3.50.50.60">
    <property type="entry name" value="FAD/NAD(P)-binding domain"/>
    <property type="match status" value="1"/>
</dbReference>
<feature type="domain" description="4Fe-4S ferredoxin-type" evidence="9">
    <location>
        <begin position="143"/>
        <end position="173"/>
    </location>
</feature>
<organism evidence="10">
    <name type="scientific">Chlorobium chlorochromatii (strain CaD3)</name>
    <dbReference type="NCBI Taxonomy" id="340177"/>
    <lineage>
        <taxon>Bacteria</taxon>
        <taxon>Pseudomonadati</taxon>
        <taxon>Chlorobiota</taxon>
        <taxon>Chlorobiia</taxon>
        <taxon>Chlorobiales</taxon>
        <taxon>Chlorobiaceae</taxon>
        <taxon>Chlorobium/Pelodictyon group</taxon>
        <taxon>Chlorobium</taxon>
    </lineage>
</organism>
<evidence type="ECO:0000256" key="2">
    <source>
        <dbReference type="ARBA" id="ARBA00006561"/>
    </source>
</evidence>
<evidence type="ECO:0000256" key="6">
    <source>
        <dbReference type="ARBA" id="ARBA00023002"/>
    </source>
</evidence>
<dbReference type="STRING" id="340177.Cag_1584"/>
<dbReference type="PANTHER" id="PTHR43498:SF1">
    <property type="entry name" value="COB--COM HETERODISULFIDE REDUCTASE IRON-SULFUR SUBUNIT A"/>
    <property type="match status" value="1"/>
</dbReference>
<evidence type="ECO:0000256" key="5">
    <source>
        <dbReference type="ARBA" id="ARBA00022827"/>
    </source>
</evidence>
<proteinExistence type="inferred from homology"/>
<comment type="cofactor">
    <cofactor evidence="1">
        <name>FAD</name>
        <dbReference type="ChEBI" id="CHEBI:57692"/>
    </cofactor>
</comment>
<dbReference type="Pfam" id="PF12831">
    <property type="entry name" value="FAD_oxidored"/>
    <property type="match status" value="1"/>
</dbReference>
<dbReference type="eggNOG" id="COG1148">
    <property type="taxonomic scope" value="Bacteria"/>
</dbReference>
<dbReference type="PROSITE" id="PS51379">
    <property type="entry name" value="4FE4S_FER_2"/>
    <property type="match status" value="2"/>
</dbReference>
<keyword evidence="7" id="KW-0408">Iron</keyword>
<dbReference type="Gene3D" id="3.40.50.720">
    <property type="entry name" value="NAD(P)-binding Rossmann-like Domain"/>
    <property type="match status" value="1"/>
</dbReference>
<dbReference type="PRINTS" id="PR00368">
    <property type="entry name" value="FADPNR"/>
</dbReference>
<dbReference type="GO" id="GO:0051912">
    <property type="term" value="F:CoB--CoM heterodisulfide reductase activity"/>
    <property type="evidence" value="ECO:0007669"/>
    <property type="project" value="UniProtKB-EC"/>
</dbReference>
<comment type="similarity">
    <text evidence="2">Belongs to the HdrA family.</text>
</comment>
<name>Q3AQ86_CHLCH</name>
<keyword evidence="5" id="KW-0285">Flavoprotein</keyword>
<evidence type="ECO:0000259" key="9">
    <source>
        <dbReference type="PROSITE" id="PS51379"/>
    </source>
</evidence>